<comment type="similarity">
    <text evidence="2 4">Belongs to the TGF-beta family.</text>
</comment>
<reference evidence="6 7" key="1">
    <citation type="journal article" date="2019" name="Sci. Rep.">
        <title>Orb-weaving spider Araneus ventricosus genome elucidates the spidroin gene catalogue.</title>
        <authorList>
            <person name="Kono N."/>
            <person name="Nakamura H."/>
            <person name="Ohtoshi R."/>
            <person name="Moran D.A.P."/>
            <person name="Shinohara A."/>
            <person name="Yoshida Y."/>
            <person name="Fujiwara M."/>
            <person name="Mori M."/>
            <person name="Tomita M."/>
            <person name="Arakawa K."/>
        </authorList>
    </citation>
    <scope>NUCLEOTIDE SEQUENCE [LARGE SCALE GENOMIC DNA]</scope>
</reference>
<accession>A0A4Y2LYQ9</accession>
<protein>
    <recommendedName>
        <fullName evidence="5">TGF-beta family profile domain-containing protein</fullName>
    </recommendedName>
</protein>
<dbReference type="CDD" id="cd13756">
    <property type="entry name" value="TGF_beta_BMPs_GDFs"/>
    <property type="match status" value="1"/>
</dbReference>
<keyword evidence="3" id="KW-0964">Secreted</keyword>
<dbReference type="InterPro" id="IPR015615">
    <property type="entry name" value="TGF-beta-rel"/>
</dbReference>
<feature type="non-terminal residue" evidence="6">
    <location>
        <position position="313"/>
    </location>
</feature>
<keyword evidence="7" id="KW-1185">Reference proteome</keyword>
<dbReference type="AlphaFoldDB" id="A0A4Y2LYQ9"/>
<dbReference type="InterPro" id="IPR029034">
    <property type="entry name" value="Cystine-knot_cytokine"/>
</dbReference>
<sequence>MTLGGCKENNKWTTDIPSFFIGKYRAWNNNNTCEYERLKSLEVNISLTRIDTEFVHTVRTKLAADGYPLKKIELRIYIQGLSRRKAETMAKGKFIANVQPFGNLHYRRNLTFSPTLVKGKHLELTFDITSISNTSMNESNSKINFALRILRRNGKTVRSLMRNNSKAYAILYESVESCSFMDFVRRDDHFQRSPDVLRRLEVARPSLKSLPVLTDDKLCRVKRFSVNFMEIGFQWIIYPEEINIGICEGFCPASSVETGYRLIQNAIYRKSNKGQPSTCQPTEYGAMPIIYIDSSDGMPVIAKFSGMVVKQCG</sequence>
<dbReference type="GO" id="GO:0005615">
    <property type="term" value="C:extracellular space"/>
    <property type="evidence" value="ECO:0007669"/>
    <property type="project" value="TreeGrafter"/>
</dbReference>
<dbReference type="SUPFAM" id="SSF57501">
    <property type="entry name" value="Cystine-knot cytokines"/>
    <property type="match status" value="1"/>
</dbReference>
<dbReference type="SMART" id="SM00204">
    <property type="entry name" value="TGFB"/>
    <property type="match status" value="1"/>
</dbReference>
<name>A0A4Y2LYQ9_ARAVE</name>
<feature type="domain" description="TGF-beta family profile" evidence="5">
    <location>
        <begin position="199"/>
        <end position="313"/>
    </location>
</feature>
<dbReference type="PANTHER" id="PTHR11848">
    <property type="entry name" value="TGF-BETA FAMILY"/>
    <property type="match status" value="1"/>
</dbReference>
<dbReference type="PROSITE" id="PS51362">
    <property type="entry name" value="TGF_BETA_2"/>
    <property type="match status" value="1"/>
</dbReference>
<dbReference type="Pfam" id="PF00019">
    <property type="entry name" value="TGF_beta"/>
    <property type="match status" value="1"/>
</dbReference>
<dbReference type="InterPro" id="IPR001839">
    <property type="entry name" value="TGF-b_C"/>
</dbReference>
<dbReference type="GO" id="GO:0005125">
    <property type="term" value="F:cytokine activity"/>
    <property type="evidence" value="ECO:0007669"/>
    <property type="project" value="TreeGrafter"/>
</dbReference>
<evidence type="ECO:0000256" key="3">
    <source>
        <dbReference type="ARBA" id="ARBA00022525"/>
    </source>
</evidence>
<evidence type="ECO:0000259" key="5">
    <source>
        <dbReference type="PROSITE" id="PS51362"/>
    </source>
</evidence>
<evidence type="ECO:0000256" key="1">
    <source>
        <dbReference type="ARBA" id="ARBA00004613"/>
    </source>
</evidence>
<dbReference type="GO" id="GO:0008083">
    <property type="term" value="F:growth factor activity"/>
    <property type="evidence" value="ECO:0007669"/>
    <property type="project" value="UniProtKB-KW"/>
</dbReference>
<evidence type="ECO:0000256" key="4">
    <source>
        <dbReference type="RuleBase" id="RU000354"/>
    </source>
</evidence>
<dbReference type="Gene3D" id="2.10.90.10">
    <property type="entry name" value="Cystine-knot cytokines"/>
    <property type="match status" value="1"/>
</dbReference>
<comment type="caution">
    <text evidence="6">The sequence shown here is derived from an EMBL/GenBank/DDBJ whole genome shotgun (WGS) entry which is preliminary data.</text>
</comment>
<organism evidence="6 7">
    <name type="scientific">Araneus ventricosus</name>
    <name type="common">Orbweaver spider</name>
    <name type="synonym">Epeira ventricosa</name>
    <dbReference type="NCBI Taxonomy" id="182803"/>
    <lineage>
        <taxon>Eukaryota</taxon>
        <taxon>Metazoa</taxon>
        <taxon>Ecdysozoa</taxon>
        <taxon>Arthropoda</taxon>
        <taxon>Chelicerata</taxon>
        <taxon>Arachnida</taxon>
        <taxon>Araneae</taxon>
        <taxon>Araneomorphae</taxon>
        <taxon>Entelegynae</taxon>
        <taxon>Araneoidea</taxon>
        <taxon>Araneidae</taxon>
        <taxon>Araneus</taxon>
    </lineage>
</organism>
<dbReference type="OrthoDB" id="5987191at2759"/>
<evidence type="ECO:0000313" key="6">
    <source>
        <dbReference type="EMBL" id="GBN19948.1"/>
    </source>
</evidence>
<proteinExistence type="inferred from homology"/>
<dbReference type="Proteomes" id="UP000499080">
    <property type="component" value="Unassembled WGS sequence"/>
</dbReference>
<evidence type="ECO:0000313" key="7">
    <source>
        <dbReference type="Proteomes" id="UP000499080"/>
    </source>
</evidence>
<gene>
    <name evidence="6" type="ORF">AVEN_242948_1</name>
</gene>
<comment type="subcellular location">
    <subcellularLocation>
        <location evidence="1">Secreted</location>
    </subcellularLocation>
</comment>
<keyword evidence="4" id="KW-0339">Growth factor</keyword>
<dbReference type="EMBL" id="BGPR01006546">
    <property type="protein sequence ID" value="GBN19948.1"/>
    <property type="molecule type" value="Genomic_DNA"/>
</dbReference>
<evidence type="ECO:0000256" key="2">
    <source>
        <dbReference type="ARBA" id="ARBA00006656"/>
    </source>
</evidence>